<dbReference type="PANTHER" id="PTHR43877">
    <property type="entry name" value="AMINOALKYLPHOSPHONATE N-ACETYLTRANSFERASE-RELATED-RELATED"/>
    <property type="match status" value="1"/>
</dbReference>
<name>A0A8J3IEK4_9CHLR</name>
<dbReference type="GO" id="GO:0016747">
    <property type="term" value="F:acyltransferase activity, transferring groups other than amino-acyl groups"/>
    <property type="evidence" value="ECO:0007669"/>
    <property type="project" value="InterPro"/>
</dbReference>
<dbReference type="RefSeq" id="WP_373324385.1">
    <property type="nucleotide sequence ID" value="NZ_BNJK01000001.1"/>
</dbReference>
<protein>
    <recommendedName>
        <fullName evidence="3">N-acetyltransferase domain-containing protein</fullName>
    </recommendedName>
</protein>
<gene>
    <name evidence="4" type="ORF">KSF_002250</name>
</gene>
<accession>A0A8J3IEK4</accession>
<dbReference type="InterPro" id="IPR000182">
    <property type="entry name" value="GNAT_dom"/>
</dbReference>
<dbReference type="AlphaFoldDB" id="A0A8J3IEK4"/>
<feature type="domain" description="N-acetyltransferase" evidence="3">
    <location>
        <begin position="1"/>
        <end position="95"/>
    </location>
</feature>
<dbReference type="PROSITE" id="PS51186">
    <property type="entry name" value="GNAT"/>
    <property type="match status" value="1"/>
</dbReference>
<proteinExistence type="predicted"/>
<comment type="caution">
    <text evidence="4">The sequence shown here is derived from an EMBL/GenBank/DDBJ whole genome shotgun (WGS) entry which is preliminary data.</text>
</comment>
<keyword evidence="5" id="KW-1185">Reference proteome</keyword>
<dbReference type="CDD" id="cd04301">
    <property type="entry name" value="NAT_SF"/>
    <property type="match status" value="1"/>
</dbReference>
<sequence>MSFQIRTNPFTQKAYGFIEDLYIAPSFRRRGYAQELAQAAFRELRQRGAQHIELDVLAHNEHALAFWQKQGLTLHHYVLTGPFPSEERYETHFLSPNESKNHKLV</sequence>
<organism evidence="4 5">
    <name type="scientific">Reticulibacter mediterranei</name>
    <dbReference type="NCBI Taxonomy" id="2778369"/>
    <lineage>
        <taxon>Bacteria</taxon>
        <taxon>Bacillati</taxon>
        <taxon>Chloroflexota</taxon>
        <taxon>Ktedonobacteria</taxon>
        <taxon>Ktedonobacterales</taxon>
        <taxon>Reticulibacteraceae</taxon>
        <taxon>Reticulibacter</taxon>
    </lineage>
</organism>
<evidence type="ECO:0000256" key="2">
    <source>
        <dbReference type="ARBA" id="ARBA00023315"/>
    </source>
</evidence>
<keyword evidence="2" id="KW-0012">Acyltransferase</keyword>
<dbReference type="Gene3D" id="3.40.630.30">
    <property type="match status" value="1"/>
</dbReference>
<dbReference type="Proteomes" id="UP000597444">
    <property type="component" value="Unassembled WGS sequence"/>
</dbReference>
<evidence type="ECO:0000313" key="4">
    <source>
        <dbReference type="EMBL" id="GHO90177.1"/>
    </source>
</evidence>
<reference evidence="4" key="1">
    <citation type="submission" date="2020-10" db="EMBL/GenBank/DDBJ databases">
        <title>Taxonomic study of unclassified bacteria belonging to the class Ktedonobacteria.</title>
        <authorList>
            <person name="Yabe S."/>
            <person name="Wang C.M."/>
            <person name="Zheng Y."/>
            <person name="Sakai Y."/>
            <person name="Cavaletti L."/>
            <person name="Monciardini P."/>
            <person name="Donadio S."/>
        </authorList>
    </citation>
    <scope>NUCLEOTIDE SEQUENCE</scope>
    <source>
        <strain evidence="4">ID150040</strain>
    </source>
</reference>
<dbReference type="SUPFAM" id="SSF55729">
    <property type="entry name" value="Acyl-CoA N-acyltransferases (Nat)"/>
    <property type="match status" value="1"/>
</dbReference>
<keyword evidence="1" id="KW-0808">Transferase</keyword>
<dbReference type="Pfam" id="PF00583">
    <property type="entry name" value="Acetyltransf_1"/>
    <property type="match status" value="1"/>
</dbReference>
<dbReference type="InterPro" id="IPR050832">
    <property type="entry name" value="Bact_Acetyltransf"/>
</dbReference>
<dbReference type="EMBL" id="BNJK01000001">
    <property type="protein sequence ID" value="GHO90177.1"/>
    <property type="molecule type" value="Genomic_DNA"/>
</dbReference>
<evidence type="ECO:0000256" key="1">
    <source>
        <dbReference type="ARBA" id="ARBA00022679"/>
    </source>
</evidence>
<evidence type="ECO:0000313" key="5">
    <source>
        <dbReference type="Proteomes" id="UP000597444"/>
    </source>
</evidence>
<evidence type="ECO:0000259" key="3">
    <source>
        <dbReference type="PROSITE" id="PS51186"/>
    </source>
</evidence>
<dbReference type="InterPro" id="IPR016181">
    <property type="entry name" value="Acyl_CoA_acyltransferase"/>
</dbReference>